<dbReference type="CDD" id="cd06662">
    <property type="entry name" value="SURF1"/>
    <property type="match status" value="1"/>
</dbReference>
<dbReference type="RefSeq" id="WP_072755467.1">
    <property type="nucleotide sequence ID" value="NZ_FQUK01000011.1"/>
</dbReference>
<dbReference type="InterPro" id="IPR045214">
    <property type="entry name" value="Surf1/Surf4"/>
</dbReference>
<evidence type="ECO:0000256" key="3">
    <source>
        <dbReference type="ARBA" id="ARBA00022692"/>
    </source>
</evidence>
<protein>
    <recommendedName>
        <fullName evidence="6">SURF1-like protein</fullName>
    </recommendedName>
</protein>
<sequence length="243" mass="27040">MPAPRRLSRLFLLALLVCGVAGFSALGVWQLKRLHWKRALIARVEGYLHAPPTPAPPPALWPTLDSQREEYRRVVVHGQYVQGAETRTQAVTELGAGYWVLSPLRTTQGWVVLINRGFVPADAQAAPPPAGPVTVPGLLRRSEPGGGFLRTNQPAQERWYSRDVAAIARARRLQHVAPYFIDAAANPAATGWPRPGMTVIRFRNQHLQYALTWFALALLSAWGLWRVLSEPTRLRHDGDHGHV</sequence>
<feature type="transmembrane region" description="Helical" evidence="6">
    <location>
        <begin position="207"/>
        <end position="225"/>
    </location>
</feature>
<reference evidence="8" key="1">
    <citation type="submission" date="2016-11" db="EMBL/GenBank/DDBJ databases">
        <authorList>
            <person name="Varghese N."/>
            <person name="Submissions S."/>
        </authorList>
    </citation>
    <scope>NUCLEOTIDE SEQUENCE [LARGE SCALE GENOMIC DNA]</scope>
    <source>
        <strain evidence="8">DSM 14834</strain>
    </source>
</reference>
<dbReference type="AlphaFoldDB" id="A0A1M4VJH8"/>
<dbReference type="OrthoDB" id="6079986at2"/>
<dbReference type="STRING" id="213588.SAMN02745204_00951"/>
<dbReference type="GO" id="GO:0005886">
    <property type="term" value="C:plasma membrane"/>
    <property type="evidence" value="ECO:0007669"/>
    <property type="project" value="UniProtKB-SubCell"/>
</dbReference>
<keyword evidence="6" id="KW-1003">Cell membrane</keyword>
<proteinExistence type="inferred from homology"/>
<comment type="caution">
    <text evidence="6">Lacks conserved residue(s) required for the propagation of feature annotation.</text>
</comment>
<dbReference type="InterPro" id="IPR002994">
    <property type="entry name" value="Surf1/Shy1"/>
</dbReference>
<comment type="subcellular location">
    <subcellularLocation>
        <location evidence="6">Cell membrane</location>
        <topology evidence="6">Multi-pass membrane protein</topology>
    </subcellularLocation>
    <subcellularLocation>
        <location evidence="1">Membrane</location>
    </subcellularLocation>
</comment>
<gene>
    <name evidence="7" type="ORF">SAMN02745204_00951</name>
</gene>
<keyword evidence="4 6" id="KW-1133">Transmembrane helix</keyword>
<evidence type="ECO:0000256" key="5">
    <source>
        <dbReference type="ARBA" id="ARBA00023136"/>
    </source>
</evidence>
<accession>A0A1M4VJH8</accession>
<dbReference type="PROSITE" id="PS50895">
    <property type="entry name" value="SURF1"/>
    <property type="match status" value="1"/>
</dbReference>
<dbReference type="PANTHER" id="PTHR23427">
    <property type="entry name" value="SURFEIT LOCUS PROTEIN"/>
    <property type="match status" value="1"/>
</dbReference>
<comment type="similarity">
    <text evidence="2 6">Belongs to the SURF1 family.</text>
</comment>
<evidence type="ECO:0000256" key="2">
    <source>
        <dbReference type="ARBA" id="ARBA00007165"/>
    </source>
</evidence>
<evidence type="ECO:0000256" key="4">
    <source>
        <dbReference type="ARBA" id="ARBA00022989"/>
    </source>
</evidence>
<dbReference type="EMBL" id="FQUK01000011">
    <property type="protein sequence ID" value="SHE69023.1"/>
    <property type="molecule type" value="Genomic_DNA"/>
</dbReference>
<evidence type="ECO:0000256" key="1">
    <source>
        <dbReference type="ARBA" id="ARBA00004370"/>
    </source>
</evidence>
<name>A0A1M4VJH8_9GAMM</name>
<organism evidence="7 8">
    <name type="scientific">Thermomonas hydrothermalis</name>
    <dbReference type="NCBI Taxonomy" id="213588"/>
    <lineage>
        <taxon>Bacteria</taxon>
        <taxon>Pseudomonadati</taxon>
        <taxon>Pseudomonadota</taxon>
        <taxon>Gammaproteobacteria</taxon>
        <taxon>Lysobacterales</taxon>
        <taxon>Lysobacteraceae</taxon>
        <taxon>Thermomonas</taxon>
    </lineage>
</organism>
<keyword evidence="3 6" id="KW-0812">Transmembrane</keyword>
<dbReference type="Proteomes" id="UP000242857">
    <property type="component" value="Unassembled WGS sequence"/>
</dbReference>
<evidence type="ECO:0000313" key="8">
    <source>
        <dbReference type="Proteomes" id="UP000242857"/>
    </source>
</evidence>
<evidence type="ECO:0000256" key="6">
    <source>
        <dbReference type="RuleBase" id="RU363076"/>
    </source>
</evidence>
<dbReference type="PANTHER" id="PTHR23427:SF2">
    <property type="entry name" value="SURFEIT LOCUS PROTEIN 1"/>
    <property type="match status" value="1"/>
</dbReference>
<keyword evidence="8" id="KW-1185">Reference proteome</keyword>
<evidence type="ECO:0000313" key="7">
    <source>
        <dbReference type="EMBL" id="SHE69023.1"/>
    </source>
</evidence>
<keyword evidence="5 6" id="KW-0472">Membrane</keyword>
<dbReference type="Pfam" id="PF02104">
    <property type="entry name" value="SURF1"/>
    <property type="match status" value="1"/>
</dbReference>